<gene>
    <name evidence="11" type="ORF">Slati_0511900</name>
</gene>
<dbReference type="Gene3D" id="1.10.340.70">
    <property type="match status" value="1"/>
</dbReference>
<keyword evidence="2" id="KW-0548">Nucleotidyltransferase</keyword>
<dbReference type="PANTHER" id="PTHR48475">
    <property type="entry name" value="RIBONUCLEASE H"/>
    <property type="match status" value="1"/>
</dbReference>
<evidence type="ECO:0000256" key="7">
    <source>
        <dbReference type="SAM" id="Coils"/>
    </source>
</evidence>
<evidence type="ECO:0000256" key="3">
    <source>
        <dbReference type="ARBA" id="ARBA00022722"/>
    </source>
</evidence>
<keyword evidence="3" id="KW-0540">Nuclease</keyword>
<feature type="coiled-coil region" evidence="7">
    <location>
        <begin position="235"/>
        <end position="269"/>
    </location>
</feature>
<evidence type="ECO:0000256" key="4">
    <source>
        <dbReference type="ARBA" id="ARBA00022759"/>
    </source>
</evidence>
<name>A0AAW2XXG6_9LAMI</name>
<dbReference type="SUPFAM" id="SSF53098">
    <property type="entry name" value="Ribonuclease H-like"/>
    <property type="match status" value="2"/>
</dbReference>
<dbReference type="Pfam" id="PF17917">
    <property type="entry name" value="RT_RNaseH"/>
    <property type="match status" value="1"/>
</dbReference>
<dbReference type="Pfam" id="PF13456">
    <property type="entry name" value="RVT_3"/>
    <property type="match status" value="1"/>
</dbReference>
<reference evidence="11" key="1">
    <citation type="submission" date="2020-06" db="EMBL/GenBank/DDBJ databases">
        <authorList>
            <person name="Li T."/>
            <person name="Hu X."/>
            <person name="Zhang T."/>
            <person name="Song X."/>
            <person name="Zhang H."/>
            <person name="Dai N."/>
            <person name="Sheng W."/>
            <person name="Hou X."/>
            <person name="Wei L."/>
        </authorList>
    </citation>
    <scope>NUCLEOTIDE SEQUENCE</scope>
    <source>
        <strain evidence="11">KEN1</strain>
        <tissue evidence="11">Leaf</tissue>
    </source>
</reference>
<feature type="domain" description="Integrase zinc-binding" evidence="10">
    <location>
        <begin position="378"/>
        <end position="428"/>
    </location>
</feature>
<protein>
    <submittedName>
        <fullName evidence="11">Uncharacterized protein</fullName>
    </submittedName>
</protein>
<evidence type="ECO:0000259" key="8">
    <source>
        <dbReference type="Pfam" id="PF13456"/>
    </source>
</evidence>
<dbReference type="SUPFAM" id="SSF56672">
    <property type="entry name" value="DNA/RNA polymerases"/>
    <property type="match status" value="1"/>
</dbReference>
<dbReference type="InterPro" id="IPR036397">
    <property type="entry name" value="RNaseH_sf"/>
</dbReference>
<reference evidence="11" key="2">
    <citation type="journal article" date="2024" name="Plant">
        <title>Genomic evolution and insights into agronomic trait innovations of Sesamum species.</title>
        <authorList>
            <person name="Miao H."/>
            <person name="Wang L."/>
            <person name="Qu L."/>
            <person name="Liu H."/>
            <person name="Sun Y."/>
            <person name="Le M."/>
            <person name="Wang Q."/>
            <person name="Wei S."/>
            <person name="Zheng Y."/>
            <person name="Lin W."/>
            <person name="Duan Y."/>
            <person name="Cao H."/>
            <person name="Xiong S."/>
            <person name="Wang X."/>
            <person name="Wei L."/>
            <person name="Li C."/>
            <person name="Ma Q."/>
            <person name="Ju M."/>
            <person name="Zhao R."/>
            <person name="Li G."/>
            <person name="Mu C."/>
            <person name="Tian Q."/>
            <person name="Mei H."/>
            <person name="Zhang T."/>
            <person name="Gao T."/>
            <person name="Zhang H."/>
        </authorList>
    </citation>
    <scope>NUCLEOTIDE SEQUENCE</scope>
    <source>
        <strain evidence="11">KEN1</strain>
    </source>
</reference>
<dbReference type="GO" id="GO:0003676">
    <property type="term" value="F:nucleic acid binding"/>
    <property type="evidence" value="ECO:0007669"/>
    <property type="project" value="InterPro"/>
</dbReference>
<evidence type="ECO:0000256" key="2">
    <source>
        <dbReference type="ARBA" id="ARBA00022695"/>
    </source>
</evidence>
<dbReference type="Pfam" id="PF17921">
    <property type="entry name" value="Integrase_H2C2"/>
    <property type="match status" value="1"/>
</dbReference>
<evidence type="ECO:0000313" key="11">
    <source>
        <dbReference type="EMBL" id="KAL0458847.1"/>
    </source>
</evidence>
<comment type="caution">
    <text evidence="11">The sequence shown here is derived from an EMBL/GenBank/DDBJ whole genome shotgun (WGS) entry which is preliminary data.</text>
</comment>
<dbReference type="AlphaFoldDB" id="A0AAW2XXG6"/>
<keyword evidence="6" id="KW-0695">RNA-directed DNA polymerase</keyword>
<organism evidence="11">
    <name type="scientific">Sesamum latifolium</name>
    <dbReference type="NCBI Taxonomy" id="2727402"/>
    <lineage>
        <taxon>Eukaryota</taxon>
        <taxon>Viridiplantae</taxon>
        <taxon>Streptophyta</taxon>
        <taxon>Embryophyta</taxon>
        <taxon>Tracheophyta</taxon>
        <taxon>Spermatophyta</taxon>
        <taxon>Magnoliopsida</taxon>
        <taxon>eudicotyledons</taxon>
        <taxon>Gunneridae</taxon>
        <taxon>Pentapetalae</taxon>
        <taxon>asterids</taxon>
        <taxon>lamiids</taxon>
        <taxon>Lamiales</taxon>
        <taxon>Pedaliaceae</taxon>
        <taxon>Sesamum</taxon>
    </lineage>
</organism>
<dbReference type="InterPro" id="IPR041373">
    <property type="entry name" value="RT_RNaseH"/>
</dbReference>
<feature type="domain" description="Reverse transcriptase RNase H-like" evidence="9">
    <location>
        <begin position="61"/>
        <end position="159"/>
    </location>
</feature>
<dbReference type="InterPro" id="IPR012337">
    <property type="entry name" value="RNaseH-like_sf"/>
</dbReference>
<accession>A0AAW2XXG6</accession>
<keyword evidence="1" id="KW-0808">Transferase</keyword>
<dbReference type="Gene3D" id="3.10.20.370">
    <property type="match status" value="1"/>
</dbReference>
<dbReference type="PANTHER" id="PTHR48475:SF2">
    <property type="entry name" value="RIBONUCLEASE H"/>
    <property type="match status" value="1"/>
</dbReference>
<dbReference type="InterPro" id="IPR002156">
    <property type="entry name" value="RNaseH_domain"/>
</dbReference>
<keyword evidence="4" id="KW-0255">Endonuclease</keyword>
<feature type="domain" description="RNase H type-1" evidence="8">
    <location>
        <begin position="194"/>
        <end position="285"/>
    </location>
</feature>
<keyword evidence="5" id="KW-0378">Hydrolase</keyword>
<dbReference type="CDD" id="cd09279">
    <property type="entry name" value="RNase_HI_like"/>
    <property type="match status" value="1"/>
</dbReference>
<dbReference type="GO" id="GO:0003964">
    <property type="term" value="F:RNA-directed DNA polymerase activity"/>
    <property type="evidence" value="ECO:0007669"/>
    <property type="project" value="UniProtKB-KW"/>
</dbReference>
<evidence type="ECO:0000256" key="1">
    <source>
        <dbReference type="ARBA" id="ARBA00022679"/>
    </source>
</evidence>
<dbReference type="InterPro" id="IPR043502">
    <property type="entry name" value="DNA/RNA_pol_sf"/>
</dbReference>
<dbReference type="InterPro" id="IPR043128">
    <property type="entry name" value="Rev_trsase/Diguanyl_cyclase"/>
</dbReference>
<proteinExistence type="predicted"/>
<evidence type="ECO:0000259" key="9">
    <source>
        <dbReference type="Pfam" id="PF17917"/>
    </source>
</evidence>
<dbReference type="GO" id="GO:0004523">
    <property type="term" value="F:RNA-DNA hybrid ribonuclease activity"/>
    <property type="evidence" value="ECO:0007669"/>
    <property type="project" value="InterPro"/>
</dbReference>
<evidence type="ECO:0000256" key="5">
    <source>
        <dbReference type="ARBA" id="ARBA00022801"/>
    </source>
</evidence>
<keyword evidence="7" id="KW-0175">Coiled coil</keyword>
<dbReference type="EMBL" id="JACGWN010000002">
    <property type="protein sequence ID" value="KAL0458847.1"/>
    <property type="molecule type" value="Genomic_DNA"/>
</dbReference>
<evidence type="ECO:0000256" key="6">
    <source>
        <dbReference type="ARBA" id="ARBA00022918"/>
    </source>
</evidence>
<sequence>MEVYVDDMLVKSKEAHHHVGDLDETFAVLRKYWLKLNPGKCAFGVSGGRFLEFMVTHRGDTLYLYISSTSQAVSSVLVREEEGNQTPIYYVRKVLNGAESRYPPIEKMALALVVTARKLRPYFLSYPVGIRTNTPLKQVVGKPETSGRLIKWAIELSEYDISYLPRTTIKAQALADFVSEMTGMIQEEVSKKKPCLNFKASNNEDEYEALVLGMRMAQDVGAQHFLAYSNSQLIVKQVNREYEAKEESMVKYLQQIEELKTKFKSFQLQQIPREENIKTDSLSKLASTLEDCKTQRITVQHLPQPRIPLDIQPISSNNNDWRTPIVRWIDEGHLLEDRWEATKIKARAVCFLIQGGVLYKKSFTHHLLRCLAQEEGLHVLKEIHDGCCESHIGTWALANKALRAGYFWPTMKQDARYLVNKCEKCQRHATLIHQPAEPLNVMLSPCLFCQWGMDIVGPFPLAPGQRKFLLVAIDYFTKWVEAEPLARITEGEANGQVEVTNRILVQGIKKRLDRAGGTWVEELTSVLWSYRATPRGSTGESPFTLVYGTEEHNSQLLKERLDLVDELRETAFIRIQRYKGAMINSHNKRVKARYFQVGDLVLRRVDTLKPVGKLDPKWEGPYKITKIIENGAYELEDAEGRILSRPWNIHNLRRFYS</sequence>
<dbReference type="Gene3D" id="3.30.70.270">
    <property type="match status" value="1"/>
</dbReference>
<dbReference type="Gene3D" id="3.30.420.10">
    <property type="entry name" value="Ribonuclease H-like superfamily/Ribonuclease H"/>
    <property type="match status" value="3"/>
</dbReference>
<evidence type="ECO:0000259" key="10">
    <source>
        <dbReference type="Pfam" id="PF17921"/>
    </source>
</evidence>
<dbReference type="InterPro" id="IPR041588">
    <property type="entry name" value="Integrase_H2C2"/>
</dbReference>